<sequence>MKSIINEPSTDFHLRINEESFSIPAEILKRNLNKLERSVKLRTDEISVLLNKVNELMDSNTLENDKSAVLEINKIIKKVDRLEKELLKTKDEEYDILMRIQERISFFKELEHAKSLTSRELLIGWYQKYTNLLIGDYLVRNSKSEIKKDDDTGCYNNDGSLFLKQQHMEKLLDYDIIINANIISNSLIKHNDIGPLLTWIHDNTQYLKSIKSTLDFDARLQEYLQLLSKDNYKEAINCFQLHLVKFISTHSLEIQQAAGFLLYHKSRCIYQNGTTNNPMKTPINSSMMNTEDSSKYNSLYLHFFNKELPTAYKEHDAFFTNSETKLELSGFGNLNKSNNYSNLFDECRWKKLNDIFLREYYQMYGISKNEPLLIYLSLGISSLKTKDCLHKKEITTSENKELDFYLNSKVISNKCPVCSNEFRNIAKEMPYAHHIESILYENPIMLPNGNVYDKEQLEKLAAQVTERGLYNISSEEIIDPIDKQVYLKSSFVKMYPT</sequence>
<dbReference type="InterPro" id="IPR024964">
    <property type="entry name" value="CTLH/CRA"/>
</dbReference>
<reference evidence="10 11" key="1">
    <citation type="journal article" date="2011" name="Proc. Natl. Acad. Sci. U.S.A.">
        <title>Evolutionary erosion of yeast sex chromosomes by mating-type switching accidents.</title>
        <authorList>
            <person name="Gordon J.L."/>
            <person name="Armisen D."/>
            <person name="Proux-Wera E."/>
            <person name="Oheigeartaigh S.S."/>
            <person name="Byrne K.P."/>
            <person name="Wolfe K.H."/>
        </authorList>
    </citation>
    <scope>NUCLEOTIDE SEQUENCE [LARGE SCALE GENOMIC DNA]</scope>
    <source>
        <strain evidence="11">ATCC 24235 / CBS 4417 / NBRC 1672 / NRRL Y-8282 / UCD 70-5</strain>
    </source>
</reference>
<protein>
    <submittedName>
        <fullName evidence="10">Uncharacterized protein</fullName>
    </submittedName>
</protein>
<dbReference type="GO" id="GO:0034657">
    <property type="term" value="C:GID complex"/>
    <property type="evidence" value="ECO:0007669"/>
    <property type="project" value="EnsemblFungi"/>
</dbReference>
<dbReference type="RefSeq" id="XP_003685229.1">
    <property type="nucleotide sequence ID" value="XM_003685181.1"/>
</dbReference>
<evidence type="ECO:0000256" key="7">
    <source>
        <dbReference type="PROSITE-ProRule" id="PRU01215"/>
    </source>
</evidence>
<dbReference type="OrthoDB" id="1933455at2759"/>
<dbReference type="GO" id="GO:0005634">
    <property type="term" value="C:nucleus"/>
    <property type="evidence" value="ECO:0007669"/>
    <property type="project" value="TreeGrafter"/>
</dbReference>
<evidence type="ECO:0000259" key="8">
    <source>
        <dbReference type="PROSITE" id="PS50897"/>
    </source>
</evidence>
<dbReference type="PROSITE" id="PS50897">
    <property type="entry name" value="CTLH"/>
    <property type="match status" value="1"/>
</dbReference>
<evidence type="ECO:0000313" key="11">
    <source>
        <dbReference type="Proteomes" id="UP000005666"/>
    </source>
</evidence>
<comment type="subcellular location">
    <subcellularLocation>
        <location evidence="1">Cytoplasm</location>
    </subcellularLocation>
</comment>
<dbReference type="GO" id="GO:0043161">
    <property type="term" value="P:proteasome-mediated ubiquitin-dependent protein catabolic process"/>
    <property type="evidence" value="ECO:0007669"/>
    <property type="project" value="EnsemblFungi"/>
</dbReference>
<dbReference type="InterPro" id="IPR006595">
    <property type="entry name" value="CTLH_C"/>
</dbReference>
<keyword evidence="5 7" id="KW-0863">Zinc-finger</keyword>
<gene>
    <name evidence="10" type="primary">TPHA0D01550</name>
    <name evidence="10" type="ordered locus">TPHA_0D01550</name>
</gene>
<dbReference type="InterPro" id="IPR045098">
    <property type="entry name" value="Fyv10_fam"/>
</dbReference>
<dbReference type="EMBL" id="HE612859">
    <property type="protein sequence ID" value="CCE62795.1"/>
    <property type="molecule type" value="Genomic_DNA"/>
</dbReference>
<evidence type="ECO:0000256" key="5">
    <source>
        <dbReference type="ARBA" id="ARBA00022771"/>
    </source>
</evidence>
<dbReference type="GO" id="GO:0043066">
    <property type="term" value="P:negative regulation of apoptotic process"/>
    <property type="evidence" value="ECO:0007669"/>
    <property type="project" value="EnsemblFungi"/>
</dbReference>
<feature type="domain" description="CTLH" evidence="8">
    <location>
        <begin position="176"/>
        <end position="234"/>
    </location>
</feature>
<accession>G8BSH4</accession>
<evidence type="ECO:0000256" key="2">
    <source>
        <dbReference type="ARBA" id="ARBA00010615"/>
    </source>
</evidence>
<proteinExistence type="inferred from homology"/>
<dbReference type="PANTHER" id="PTHR12170">
    <property type="entry name" value="MACROPHAGE ERYTHROBLAST ATTACHER-RELATED"/>
    <property type="match status" value="1"/>
</dbReference>
<feature type="domain" description="RING-Gid-type" evidence="9">
    <location>
        <begin position="415"/>
        <end position="482"/>
    </location>
</feature>
<evidence type="ECO:0000256" key="4">
    <source>
        <dbReference type="ARBA" id="ARBA00022723"/>
    </source>
</evidence>
<dbReference type="InterPro" id="IPR044063">
    <property type="entry name" value="ZF_RING_GID"/>
</dbReference>
<evidence type="ECO:0000256" key="3">
    <source>
        <dbReference type="ARBA" id="ARBA00022490"/>
    </source>
</evidence>
<dbReference type="GO" id="GO:0008270">
    <property type="term" value="F:zinc ion binding"/>
    <property type="evidence" value="ECO:0007669"/>
    <property type="project" value="UniProtKB-KW"/>
</dbReference>
<evidence type="ECO:0000256" key="6">
    <source>
        <dbReference type="ARBA" id="ARBA00022833"/>
    </source>
</evidence>
<dbReference type="Proteomes" id="UP000005666">
    <property type="component" value="Chromosome 4"/>
</dbReference>
<keyword evidence="6" id="KW-0862">Zinc</keyword>
<name>G8BSH4_TETPH</name>
<feature type="zinc finger region" description="RING-Gid-type" evidence="7">
    <location>
        <begin position="415"/>
        <end position="482"/>
    </location>
</feature>
<keyword evidence="4" id="KW-0479">Metal-binding</keyword>
<dbReference type="PANTHER" id="PTHR12170:SF2">
    <property type="entry name" value="E3 UBIQUITIN-PROTEIN TRANSFERASE MAEA"/>
    <property type="match status" value="1"/>
</dbReference>
<dbReference type="GO" id="GO:0061630">
    <property type="term" value="F:ubiquitin protein ligase activity"/>
    <property type="evidence" value="ECO:0007669"/>
    <property type="project" value="EnsemblFungi"/>
</dbReference>
<dbReference type="SMART" id="SM00668">
    <property type="entry name" value="CTLH"/>
    <property type="match status" value="1"/>
</dbReference>
<dbReference type="GeneID" id="11531072"/>
<dbReference type="GO" id="GO:0045721">
    <property type="term" value="P:negative regulation of gluconeogenesis"/>
    <property type="evidence" value="ECO:0007669"/>
    <property type="project" value="EnsemblFungi"/>
</dbReference>
<dbReference type="STRING" id="1071381.G8BSH4"/>
<organism evidence="10 11">
    <name type="scientific">Tetrapisispora phaffii (strain ATCC 24235 / CBS 4417 / NBRC 1672 / NRRL Y-8282 / UCD 70-5)</name>
    <name type="common">Yeast</name>
    <name type="synonym">Fabospora phaffii</name>
    <dbReference type="NCBI Taxonomy" id="1071381"/>
    <lineage>
        <taxon>Eukaryota</taxon>
        <taxon>Fungi</taxon>
        <taxon>Dikarya</taxon>
        <taxon>Ascomycota</taxon>
        <taxon>Saccharomycotina</taxon>
        <taxon>Saccharomycetes</taxon>
        <taxon>Saccharomycetales</taxon>
        <taxon>Saccharomycetaceae</taxon>
        <taxon>Tetrapisispora</taxon>
    </lineage>
</organism>
<dbReference type="GO" id="GO:0005737">
    <property type="term" value="C:cytoplasm"/>
    <property type="evidence" value="ECO:0007669"/>
    <property type="project" value="UniProtKB-SubCell"/>
</dbReference>
<evidence type="ECO:0000256" key="1">
    <source>
        <dbReference type="ARBA" id="ARBA00004496"/>
    </source>
</evidence>
<dbReference type="KEGG" id="tpf:TPHA_0D01550"/>
<dbReference type="Pfam" id="PF10607">
    <property type="entry name" value="CTLH"/>
    <property type="match status" value="1"/>
</dbReference>
<evidence type="ECO:0000313" key="10">
    <source>
        <dbReference type="EMBL" id="CCE62795.1"/>
    </source>
</evidence>
<keyword evidence="3" id="KW-0963">Cytoplasm</keyword>
<dbReference type="eggNOG" id="KOG0396">
    <property type="taxonomic scope" value="Eukaryota"/>
</dbReference>
<dbReference type="OMA" id="ANHETAR"/>
<comment type="similarity">
    <text evidence="2">Belongs to the FYV10 family.</text>
</comment>
<keyword evidence="11" id="KW-1185">Reference proteome</keyword>
<evidence type="ECO:0000259" key="9">
    <source>
        <dbReference type="PROSITE" id="PS51867"/>
    </source>
</evidence>
<dbReference type="AlphaFoldDB" id="G8BSH4"/>
<dbReference type="HOGENOM" id="CLU_027445_2_0_1"/>
<dbReference type="PROSITE" id="PS51867">
    <property type="entry name" value="ZF_RING_GID"/>
    <property type="match status" value="1"/>
</dbReference>